<protein>
    <submittedName>
        <fullName evidence="2">Uncharacterized protein</fullName>
    </submittedName>
</protein>
<dbReference type="VEuPathDB" id="VectorBase:LLOJ002921"/>
<feature type="compositionally biased region" description="Polar residues" evidence="1">
    <location>
        <begin position="145"/>
        <end position="167"/>
    </location>
</feature>
<dbReference type="EMBL" id="AJWK01009486">
    <property type="status" value="NOT_ANNOTATED_CDS"/>
    <property type="molecule type" value="Genomic_DNA"/>
</dbReference>
<dbReference type="EMBL" id="AJWK01009488">
    <property type="status" value="NOT_ANNOTATED_CDS"/>
    <property type="molecule type" value="Genomic_DNA"/>
</dbReference>
<evidence type="ECO:0000313" key="3">
    <source>
        <dbReference type="Proteomes" id="UP000092461"/>
    </source>
</evidence>
<dbReference type="EMBL" id="AJWK01009487">
    <property type="status" value="NOT_ANNOTATED_CDS"/>
    <property type="molecule type" value="Genomic_DNA"/>
</dbReference>
<dbReference type="EnsemblMetazoa" id="LLOJ002921-RA">
    <property type="protein sequence ID" value="LLOJ002921-PA"/>
    <property type="gene ID" value="LLOJ002921"/>
</dbReference>
<feature type="compositionally biased region" description="Basic and acidic residues" evidence="1">
    <location>
        <begin position="229"/>
        <end position="242"/>
    </location>
</feature>
<accession>A0A1B0CF01</accession>
<name>A0A1B0CF01_LUTLO</name>
<organism evidence="2 3">
    <name type="scientific">Lutzomyia longipalpis</name>
    <name type="common">Sand fly</name>
    <dbReference type="NCBI Taxonomy" id="7200"/>
    <lineage>
        <taxon>Eukaryota</taxon>
        <taxon>Metazoa</taxon>
        <taxon>Ecdysozoa</taxon>
        <taxon>Arthropoda</taxon>
        <taxon>Hexapoda</taxon>
        <taxon>Insecta</taxon>
        <taxon>Pterygota</taxon>
        <taxon>Neoptera</taxon>
        <taxon>Endopterygota</taxon>
        <taxon>Diptera</taxon>
        <taxon>Nematocera</taxon>
        <taxon>Psychodoidea</taxon>
        <taxon>Psychodidae</taxon>
        <taxon>Lutzomyia</taxon>
        <taxon>Lutzomyia</taxon>
    </lineage>
</organism>
<evidence type="ECO:0000256" key="1">
    <source>
        <dbReference type="SAM" id="MobiDB-lite"/>
    </source>
</evidence>
<feature type="region of interest" description="Disordered" evidence="1">
    <location>
        <begin position="50"/>
        <end position="177"/>
    </location>
</feature>
<reference evidence="2" key="1">
    <citation type="submission" date="2020-05" db="UniProtKB">
        <authorList>
            <consortium name="EnsemblMetazoa"/>
        </authorList>
    </citation>
    <scope>IDENTIFICATION</scope>
    <source>
        <strain evidence="2">Jacobina</strain>
    </source>
</reference>
<proteinExistence type="predicted"/>
<dbReference type="VEuPathDB" id="VectorBase:LLONM1_001220"/>
<feature type="region of interest" description="Disordered" evidence="1">
    <location>
        <begin position="219"/>
        <end position="242"/>
    </location>
</feature>
<sequence length="414" mass="46704">MNFIKKLAKDLQISKRRHSAPVLVDEPHKYKEEQYKQALQAFTGWRAENVGGSSQSQMERINEEEGHELLKGSSSSGEKSSPTYADIEENDGEDHSPPEGFFRTNSIPDLAKSPQKSTAIGQRKTSKRSHNKGPAPAPPIFAFNRNAQLTRNKKTSNITKSCFQPMSSEMEGEDTDRSGCYKRYHLDSLTGDEGIHNEGMIMSQKNYPPPHLVDLPDEEEEAPVFSPRNDVKKPPRKAQRADKIIKKSPKISSVKSPRSAEFNEVIDEGFQFLQDNYGNLIDTTVEGSQAGVRSNVPVTDLDKSDPPSLNEEDDIRRALSLFLVDAIDAYDERANKEKIWGQQTMDASVFDPFYTRFQDFYRTQNVIVCWPNEVTYQKGSPRSTMITPLDFWKGIIPQYASCCARVHDWGTSGV</sequence>
<evidence type="ECO:0000313" key="2">
    <source>
        <dbReference type="EnsemblMetazoa" id="LLOJ002921-PA"/>
    </source>
</evidence>
<keyword evidence="3" id="KW-1185">Reference proteome</keyword>
<feature type="compositionally biased region" description="Low complexity" evidence="1">
    <location>
        <begin position="71"/>
        <end position="81"/>
    </location>
</feature>
<dbReference type="Proteomes" id="UP000092461">
    <property type="component" value="Unassembled WGS sequence"/>
</dbReference>
<feature type="compositionally biased region" description="Basic and acidic residues" evidence="1">
    <location>
        <begin position="60"/>
        <end position="70"/>
    </location>
</feature>
<dbReference type="AlphaFoldDB" id="A0A1B0CF01"/>